<name>A0ABT1WNG4_9LACT</name>
<dbReference type="InterPro" id="IPR014729">
    <property type="entry name" value="Rossmann-like_a/b/a_fold"/>
</dbReference>
<dbReference type="PANTHER" id="PTHR37825">
    <property type="entry name" value="TRNA(MET) CYTIDINE ACETATE LIGASE"/>
    <property type="match status" value="1"/>
</dbReference>
<evidence type="ECO:0000256" key="1">
    <source>
        <dbReference type="ARBA" id="ARBA00022598"/>
    </source>
</evidence>
<dbReference type="NCBIfam" id="NF010191">
    <property type="entry name" value="PRK13670.1"/>
    <property type="match status" value="1"/>
</dbReference>
<keyword evidence="3" id="KW-0547">Nucleotide-binding</keyword>
<reference evidence="4" key="1">
    <citation type="submission" date="2022-07" db="EMBL/GenBank/DDBJ databases">
        <authorList>
            <person name="Jung M.-Y."/>
            <person name="Lee M."/>
        </authorList>
    </citation>
    <scope>NUCLEOTIDE SEQUENCE</scope>
    <source>
        <strain evidence="4">S8</strain>
    </source>
</reference>
<accession>A0ABT1WNG4</accession>
<comment type="subcellular location">
    <subcellularLocation>
        <location evidence="3">Cytoplasm</location>
    </subcellularLocation>
</comment>
<feature type="binding site" evidence="3">
    <location>
        <begin position="9"/>
        <end position="22"/>
    </location>
    <ligand>
        <name>ATP</name>
        <dbReference type="ChEBI" id="CHEBI:30616"/>
    </ligand>
</feature>
<dbReference type="RefSeq" id="WP_256945185.1">
    <property type="nucleotide sequence ID" value="NZ_JANHNZ010000004.1"/>
</dbReference>
<dbReference type="EMBL" id="JANHNZ010000004">
    <property type="protein sequence ID" value="MCQ9210071.1"/>
    <property type="molecule type" value="Genomic_DNA"/>
</dbReference>
<feature type="binding site" evidence="3">
    <location>
        <position position="103"/>
    </location>
    <ligand>
        <name>ATP</name>
        <dbReference type="ChEBI" id="CHEBI:30616"/>
    </ligand>
</feature>
<keyword evidence="1 3" id="KW-0436">Ligase</keyword>
<comment type="caution">
    <text evidence="3">Lacks conserved residue(s) required for the propagation of feature annotation.</text>
</comment>
<dbReference type="Pfam" id="PF05636">
    <property type="entry name" value="HIGH_NTase1"/>
    <property type="match status" value="1"/>
</dbReference>
<dbReference type="InterPro" id="IPR008513">
    <property type="entry name" value="tRNA(Met)_cyd_acetate_ligase"/>
</dbReference>
<evidence type="ECO:0000256" key="2">
    <source>
        <dbReference type="ARBA" id="ARBA00022694"/>
    </source>
</evidence>
<comment type="catalytic activity">
    <reaction evidence="3">
        <text>cytidine(34) in elongator tRNA(Met) + acetate + ATP = N(4)-acetylcytidine(34) in elongator tRNA(Met) + AMP + diphosphate</text>
        <dbReference type="Rhea" id="RHEA:58144"/>
        <dbReference type="Rhea" id="RHEA-COMP:10693"/>
        <dbReference type="Rhea" id="RHEA-COMP:10694"/>
        <dbReference type="ChEBI" id="CHEBI:30089"/>
        <dbReference type="ChEBI" id="CHEBI:30616"/>
        <dbReference type="ChEBI" id="CHEBI:33019"/>
        <dbReference type="ChEBI" id="CHEBI:74900"/>
        <dbReference type="ChEBI" id="CHEBI:82748"/>
        <dbReference type="ChEBI" id="CHEBI:456215"/>
    </reaction>
</comment>
<keyword evidence="3" id="KW-0067">ATP-binding</keyword>
<proteinExistence type="inferred from homology"/>
<dbReference type="EC" id="6.3.4.-" evidence="3"/>
<dbReference type="SUPFAM" id="SSF52374">
    <property type="entry name" value="Nucleotidylyl transferase"/>
    <property type="match status" value="1"/>
</dbReference>
<feature type="binding site" evidence="3">
    <location>
        <position position="167"/>
    </location>
    <ligand>
        <name>ATP</name>
        <dbReference type="ChEBI" id="CHEBI:30616"/>
    </ligand>
</feature>
<evidence type="ECO:0000256" key="3">
    <source>
        <dbReference type="HAMAP-Rule" id="MF_01539"/>
    </source>
</evidence>
<keyword evidence="2 3" id="KW-0819">tRNA processing</keyword>
<reference evidence="4" key="2">
    <citation type="journal article" date="2023" name="Curr. Microbiol.">
        <title>Granulicatella seriolae sp. nov., a Novel Facultative Anaerobe Isolated from Yellowtail Marine Fish.</title>
        <authorList>
            <person name="Lee M."/>
            <person name="Choi Y.J."/>
            <person name="Farooq A."/>
            <person name="Jeong J.B."/>
            <person name="Jung M.Y."/>
        </authorList>
    </citation>
    <scope>NUCLEOTIDE SEQUENCE</scope>
    <source>
        <strain evidence="4">S8</strain>
    </source>
</reference>
<feature type="binding site" evidence="3">
    <location>
        <position position="192"/>
    </location>
    <ligand>
        <name>ATP</name>
        <dbReference type="ChEBI" id="CHEBI:30616"/>
    </ligand>
</feature>
<sequence>MDLKACGVIAEYNPFHQGHAYHLRQARIKSKAQVIVVAMSGNFVQRGEPAIFDKWTRAQVALNHGADLVLEIPTLGCVQSADYFARAGVDILQSANCCALAFGSEGAVADDFYQAAVESKELDAGIHHHLKESQTYKSHAYPMQYRQVVEEHFSSSQALQKVINQPNQLLGLAYTKAILSSKKEMEIIPIARKGAGHNQVELEDKSYASGTSLRKLLLADSGQINWQAISDQLPNDLQDGQPYYEEHYPVSWADFWPILQYILTIKSAEKLECIYQMEFGLIPRFQEAAQRSSTFEDFINQVKTKRWTRTRIQRVSLYCLLSVTQEQVKDYYNSLEKNVIQVLGFTPNGQKYLKRLHHESDATFVTNYAAQKEVLANQYRYDRVFQLANPQKIQEQNIKRIPIRQQSER</sequence>
<protein>
    <recommendedName>
        <fullName evidence="3">tRNA(Met) cytidine acetate ligase</fullName>
        <ecNumber evidence="3">6.3.4.-</ecNumber>
    </recommendedName>
</protein>
<dbReference type="HAMAP" id="MF_01539">
    <property type="entry name" value="TmcAL"/>
    <property type="match status" value="1"/>
</dbReference>
<keyword evidence="5" id="KW-1185">Reference proteome</keyword>
<evidence type="ECO:0000313" key="5">
    <source>
        <dbReference type="Proteomes" id="UP001059480"/>
    </source>
</evidence>
<comment type="similarity">
    <text evidence="3">Belongs to the TmcAL family.</text>
</comment>
<keyword evidence="3" id="KW-0820">tRNA-binding</keyword>
<evidence type="ECO:0000313" key="4">
    <source>
        <dbReference type="EMBL" id="MCQ9210071.1"/>
    </source>
</evidence>
<comment type="caution">
    <text evidence="4">The sequence shown here is derived from an EMBL/GenBank/DDBJ whole genome shotgun (WGS) entry which is preliminary data.</text>
</comment>
<dbReference type="Proteomes" id="UP001059480">
    <property type="component" value="Unassembled WGS sequence"/>
</dbReference>
<reference evidence="4" key="3">
    <citation type="journal article" date="2023" name="Microbiol. Resour. Announc.">
        <title>Draft Genome Sequence of Granulicatella sp. Strain S8, Isolated from a Marine Fish, Seriola quinqueradiata.</title>
        <authorList>
            <person name="Lee M."/>
            <person name="Farooq A."/>
            <person name="Jeong J.B."/>
            <person name="Jung M.Y."/>
        </authorList>
    </citation>
    <scope>NUCLEOTIDE SEQUENCE</scope>
    <source>
        <strain evidence="4">S8</strain>
    </source>
</reference>
<comment type="function">
    <text evidence="3">Catalyzes the formation of N(4)-acetylcytidine (ac(4)C) at the wobble position of elongator tRNA(Met), using acetate and ATP as substrates. First activates an acetate ion to form acetyladenylate (Ac-AMP) and then transfers the acetyl group to tRNA to form ac(4)C34.</text>
</comment>
<keyword evidence="3" id="KW-0694">RNA-binding</keyword>
<dbReference type="Gene3D" id="3.40.50.620">
    <property type="entry name" value="HUPs"/>
    <property type="match status" value="1"/>
</dbReference>
<organism evidence="4 5">
    <name type="scientific">Granulicatella seriolae</name>
    <dbReference type="NCBI Taxonomy" id="2967226"/>
    <lineage>
        <taxon>Bacteria</taxon>
        <taxon>Bacillati</taxon>
        <taxon>Bacillota</taxon>
        <taxon>Bacilli</taxon>
        <taxon>Lactobacillales</taxon>
        <taxon>Carnobacteriaceae</taxon>
        <taxon>Granulicatella</taxon>
    </lineage>
</organism>
<gene>
    <name evidence="3" type="primary">tmcAL</name>
    <name evidence="4" type="ORF">NPA36_05855</name>
</gene>
<dbReference type="PANTHER" id="PTHR37825:SF1">
    <property type="entry name" value="TRNA(MET) CYTIDINE ACETATE LIGASE"/>
    <property type="match status" value="1"/>
</dbReference>
<keyword evidence="3" id="KW-0963">Cytoplasm</keyword>